<dbReference type="Ensembl" id="ENSAMXT00005013840.1">
    <property type="protein sequence ID" value="ENSAMXP00005012492.1"/>
    <property type="gene ID" value="ENSAMXG00005006753.1"/>
</dbReference>
<dbReference type="Proteomes" id="UP000694621">
    <property type="component" value="Unplaced"/>
</dbReference>
<accession>A0A8B9HMP4</accession>
<organism evidence="2 3">
    <name type="scientific">Astyanax mexicanus</name>
    <name type="common">Blind cave fish</name>
    <name type="synonym">Astyanax fasciatus mexicanus</name>
    <dbReference type="NCBI Taxonomy" id="7994"/>
    <lineage>
        <taxon>Eukaryota</taxon>
        <taxon>Metazoa</taxon>
        <taxon>Chordata</taxon>
        <taxon>Craniata</taxon>
        <taxon>Vertebrata</taxon>
        <taxon>Euteleostomi</taxon>
        <taxon>Actinopterygii</taxon>
        <taxon>Neopterygii</taxon>
        <taxon>Teleostei</taxon>
        <taxon>Ostariophysi</taxon>
        <taxon>Characiformes</taxon>
        <taxon>Characoidei</taxon>
        <taxon>Acestrorhamphidae</taxon>
        <taxon>Acestrorhamphinae</taxon>
        <taxon>Astyanax</taxon>
    </lineage>
</organism>
<evidence type="ECO:0000313" key="3">
    <source>
        <dbReference type="Proteomes" id="UP000694621"/>
    </source>
</evidence>
<proteinExistence type="predicted"/>
<evidence type="ECO:0000313" key="2">
    <source>
        <dbReference type="Ensembl" id="ENSAMXP00005012492.1"/>
    </source>
</evidence>
<feature type="region of interest" description="Disordered" evidence="1">
    <location>
        <begin position="1"/>
        <end position="46"/>
    </location>
</feature>
<protein>
    <submittedName>
        <fullName evidence="2">Uncharacterized protein</fullName>
    </submittedName>
</protein>
<name>A0A8B9HMP4_ASTMX</name>
<reference evidence="2" key="1">
    <citation type="submission" date="2025-08" db="UniProtKB">
        <authorList>
            <consortium name="Ensembl"/>
        </authorList>
    </citation>
    <scope>IDENTIFICATION</scope>
</reference>
<sequence length="69" mass="7673">MLPRDATLSPPMSRYLLHQGRASSARSGDDKPLPHPGSAPPTSLRYSPIATHRSTHIAVFHTHQFMHFT</sequence>
<evidence type="ECO:0000256" key="1">
    <source>
        <dbReference type="SAM" id="MobiDB-lite"/>
    </source>
</evidence>
<dbReference type="AlphaFoldDB" id="A0A8B9HMP4"/>